<accession>A0A5S9PRI7</accession>
<evidence type="ECO:0000313" key="2">
    <source>
        <dbReference type="Proteomes" id="UP000439591"/>
    </source>
</evidence>
<evidence type="ECO:0000313" key="1">
    <source>
        <dbReference type="EMBL" id="CAA0107275.1"/>
    </source>
</evidence>
<reference evidence="1 2" key="1">
    <citation type="submission" date="2019-11" db="EMBL/GenBank/DDBJ databases">
        <authorList>
            <person name="Holert J."/>
        </authorList>
    </citation>
    <scope>NUCLEOTIDE SEQUENCE [LARGE SCALE GENOMIC DNA]</scope>
    <source>
        <strain evidence="1">BC3_2A</strain>
    </source>
</reference>
<organism evidence="1 2">
    <name type="scientific">Zhongshania aliphaticivorans</name>
    <dbReference type="NCBI Taxonomy" id="1470434"/>
    <lineage>
        <taxon>Bacteria</taxon>
        <taxon>Pseudomonadati</taxon>
        <taxon>Pseudomonadota</taxon>
        <taxon>Gammaproteobacteria</taxon>
        <taxon>Cellvibrionales</taxon>
        <taxon>Spongiibacteraceae</taxon>
        <taxon>Zhongshania</taxon>
    </lineage>
</organism>
<name>A0A5S9PRI7_9GAMM</name>
<dbReference type="AlphaFoldDB" id="A0A5S9PRI7"/>
<dbReference type="EMBL" id="CACSIM010000003">
    <property type="protein sequence ID" value="CAA0107275.1"/>
    <property type="molecule type" value="Genomic_DNA"/>
</dbReference>
<sequence>MALIMSSPAIVSIVTLAEVASLTVKGRVALAVKLLPASSVPVTEAVTLPSANVPTSAAGTVTL</sequence>
<protein>
    <submittedName>
        <fullName evidence="1">Uncharacterized protein</fullName>
    </submittedName>
</protein>
<dbReference type="Proteomes" id="UP000439591">
    <property type="component" value="Unassembled WGS sequence"/>
</dbReference>
<proteinExistence type="predicted"/>
<gene>
    <name evidence="1" type="ORF">KFEGEMFD_02433</name>
</gene>